<accession>A0A9D7XFE7</accession>
<evidence type="ECO:0000313" key="2">
    <source>
        <dbReference type="EMBL" id="MBK9718586.1"/>
    </source>
</evidence>
<evidence type="ECO:0000313" key="3">
    <source>
        <dbReference type="Proteomes" id="UP000808349"/>
    </source>
</evidence>
<comment type="caution">
    <text evidence="2">The sequence shown here is derived from an EMBL/GenBank/DDBJ whole genome shotgun (WGS) entry which is preliminary data.</text>
</comment>
<protein>
    <submittedName>
        <fullName evidence="2">Uncharacterized protein</fullName>
    </submittedName>
</protein>
<evidence type="ECO:0000256" key="1">
    <source>
        <dbReference type="SAM" id="MobiDB-lite"/>
    </source>
</evidence>
<gene>
    <name evidence="2" type="ORF">IPO85_13955</name>
</gene>
<organism evidence="2 3">
    <name type="scientific">Candidatus Defluviibacterium haderslevense</name>
    <dbReference type="NCBI Taxonomy" id="2981993"/>
    <lineage>
        <taxon>Bacteria</taxon>
        <taxon>Pseudomonadati</taxon>
        <taxon>Bacteroidota</taxon>
        <taxon>Saprospiria</taxon>
        <taxon>Saprospirales</taxon>
        <taxon>Saprospiraceae</taxon>
        <taxon>Candidatus Defluviibacterium</taxon>
    </lineage>
</organism>
<name>A0A9D7XFE7_9BACT</name>
<dbReference type="Proteomes" id="UP000808349">
    <property type="component" value="Unassembled WGS sequence"/>
</dbReference>
<sequence>MNNNKIDMEENINNEDNLNNPENLDLEVPITSDVHERISPNVKDFYNSIDSIEDLLNSKTYCESPNDIQFLLIVNYMDYNGLEPYDSFVYAKEMARIVSVIGKHEIEKQLDDLFTNDEKLRVLKETKAYYILKKANSKFYNKQHPKLKEFDLLIDYLDARIDHVEIMKQGENIPPIDLLNSVPSKLLLLKELKIFDHLQILTNDNDTDLATIIAFIIGHNKPKTILRYLPYMIDEKKFDTKHSPYTEPAIKEMNRALVISNIKLSNDYSKFVKSE</sequence>
<reference evidence="2 3" key="1">
    <citation type="submission" date="2020-10" db="EMBL/GenBank/DDBJ databases">
        <title>Connecting structure to function with the recovery of over 1000 high-quality activated sludge metagenome-assembled genomes encoding full-length rRNA genes using long-read sequencing.</title>
        <authorList>
            <person name="Singleton C.M."/>
            <person name="Petriglieri F."/>
            <person name="Kristensen J.M."/>
            <person name="Kirkegaard R.H."/>
            <person name="Michaelsen T.Y."/>
            <person name="Andersen M.H."/>
            <person name="Karst S.M."/>
            <person name="Dueholm M.S."/>
            <person name="Nielsen P.H."/>
            <person name="Albertsen M."/>
        </authorList>
    </citation>
    <scope>NUCLEOTIDE SEQUENCE [LARGE SCALE GENOMIC DNA]</scope>
    <source>
        <strain evidence="2">Ribe_18-Q3-R11-54_BAT3C.373</strain>
    </source>
</reference>
<feature type="region of interest" description="Disordered" evidence="1">
    <location>
        <begin position="1"/>
        <end position="20"/>
    </location>
</feature>
<dbReference type="AlphaFoldDB" id="A0A9D7XFE7"/>
<dbReference type="EMBL" id="JADKFW010000010">
    <property type="protein sequence ID" value="MBK9718586.1"/>
    <property type="molecule type" value="Genomic_DNA"/>
</dbReference>
<proteinExistence type="predicted"/>